<organism evidence="6 7">
    <name type="scientific">Kribbella turkmenica</name>
    <dbReference type="NCBI Taxonomy" id="2530375"/>
    <lineage>
        <taxon>Bacteria</taxon>
        <taxon>Bacillati</taxon>
        <taxon>Actinomycetota</taxon>
        <taxon>Actinomycetes</taxon>
        <taxon>Propionibacteriales</taxon>
        <taxon>Kribbellaceae</taxon>
        <taxon>Kribbella</taxon>
    </lineage>
</organism>
<keyword evidence="7" id="KW-1185">Reference proteome</keyword>
<keyword evidence="1" id="KW-0813">Transport</keyword>
<proteinExistence type="predicted"/>
<dbReference type="GO" id="GO:0005524">
    <property type="term" value="F:ATP binding"/>
    <property type="evidence" value="ECO:0007669"/>
    <property type="project" value="UniProtKB-KW"/>
</dbReference>
<evidence type="ECO:0000256" key="3">
    <source>
        <dbReference type="ARBA" id="ARBA00022840"/>
    </source>
</evidence>
<dbReference type="PROSITE" id="PS00211">
    <property type="entry name" value="ABC_TRANSPORTER_1"/>
    <property type="match status" value="1"/>
</dbReference>
<evidence type="ECO:0000313" key="7">
    <source>
        <dbReference type="Proteomes" id="UP000295172"/>
    </source>
</evidence>
<dbReference type="Proteomes" id="UP000295172">
    <property type="component" value="Unassembled WGS sequence"/>
</dbReference>
<dbReference type="OrthoDB" id="8773773at2"/>
<dbReference type="EMBL" id="SMKR01000028">
    <property type="protein sequence ID" value="TDD27903.1"/>
    <property type="molecule type" value="Genomic_DNA"/>
</dbReference>
<dbReference type="InterPro" id="IPR027417">
    <property type="entry name" value="P-loop_NTPase"/>
</dbReference>
<dbReference type="Gene3D" id="3.40.50.300">
    <property type="entry name" value="P-loop containing nucleotide triphosphate hydrolases"/>
    <property type="match status" value="1"/>
</dbReference>
<dbReference type="PROSITE" id="PS50893">
    <property type="entry name" value="ABC_TRANSPORTER_2"/>
    <property type="match status" value="1"/>
</dbReference>
<dbReference type="SUPFAM" id="SSF52540">
    <property type="entry name" value="P-loop containing nucleoside triphosphate hydrolases"/>
    <property type="match status" value="1"/>
</dbReference>
<comment type="caution">
    <text evidence="6">The sequence shown here is derived from an EMBL/GenBank/DDBJ whole genome shotgun (WGS) entry which is preliminary data.</text>
</comment>
<evidence type="ECO:0000256" key="4">
    <source>
        <dbReference type="SAM" id="MobiDB-lite"/>
    </source>
</evidence>
<dbReference type="AlphaFoldDB" id="A0A4R4XBF9"/>
<evidence type="ECO:0000256" key="1">
    <source>
        <dbReference type="ARBA" id="ARBA00022448"/>
    </source>
</evidence>
<dbReference type="InterPro" id="IPR017871">
    <property type="entry name" value="ABC_transporter-like_CS"/>
</dbReference>
<reference evidence="6 7" key="1">
    <citation type="submission" date="2019-02" db="EMBL/GenBank/DDBJ databases">
        <title>Draft genome sequences of novel Actinobacteria.</title>
        <authorList>
            <person name="Sahin N."/>
            <person name="Ay H."/>
            <person name="Saygin H."/>
        </authorList>
    </citation>
    <scope>NUCLEOTIDE SEQUENCE [LARGE SCALE GENOMIC DNA]</scope>
    <source>
        <strain evidence="6 7">16K104</strain>
    </source>
</reference>
<feature type="compositionally biased region" description="Polar residues" evidence="4">
    <location>
        <begin position="19"/>
        <end position="36"/>
    </location>
</feature>
<dbReference type="InterPro" id="IPR003593">
    <property type="entry name" value="AAA+_ATPase"/>
</dbReference>
<name>A0A4R4XBF9_9ACTN</name>
<dbReference type="PANTHER" id="PTHR42788:SF13">
    <property type="entry name" value="ALIPHATIC SULFONATES IMPORT ATP-BINDING PROTEIN SSUB"/>
    <property type="match status" value="1"/>
</dbReference>
<gene>
    <name evidence="6" type="ORF">E1218_08920</name>
</gene>
<evidence type="ECO:0000256" key="2">
    <source>
        <dbReference type="ARBA" id="ARBA00022741"/>
    </source>
</evidence>
<evidence type="ECO:0000313" key="6">
    <source>
        <dbReference type="EMBL" id="TDD27903.1"/>
    </source>
</evidence>
<dbReference type="PANTHER" id="PTHR42788">
    <property type="entry name" value="TAURINE IMPORT ATP-BINDING PROTEIN-RELATED"/>
    <property type="match status" value="1"/>
</dbReference>
<dbReference type="Pfam" id="PF00005">
    <property type="entry name" value="ABC_tran"/>
    <property type="match status" value="1"/>
</dbReference>
<feature type="domain" description="ABC transporter" evidence="5">
    <location>
        <begin position="43"/>
        <end position="273"/>
    </location>
</feature>
<evidence type="ECO:0000259" key="5">
    <source>
        <dbReference type="PROSITE" id="PS50893"/>
    </source>
</evidence>
<sequence>MVHHRAQADIVEGQPVNGKAQSTAYKAEPSAQNSEQGGAALTIKGVGVDYSTAEGTFTAVERVDLDIAAGEFVSIIGPSGCGKSTLLHSIGGLIPPTRGEVEFRGEVIGEPHPDRAAFVFQDYSLLPWKTTLDNVALGLQFKGVSKGERRARARDLLRTVRLEAFANSYPAELSGGMQQRAAVVRALAMDPDILLLDEPFGALDEHSRRQLGVEMAELLTTTGKILILITHSLDEAVFWGDRVVVMGASPGHVKEVMEISAPRPRAVDFMLTDEFVDARRHLLELSRHDLDGEPEPAE</sequence>
<keyword evidence="2" id="KW-0547">Nucleotide-binding</keyword>
<dbReference type="InterPro" id="IPR050166">
    <property type="entry name" value="ABC_transporter_ATP-bind"/>
</dbReference>
<dbReference type="CDD" id="cd03293">
    <property type="entry name" value="ABC_NrtD_SsuB_transporters"/>
    <property type="match status" value="1"/>
</dbReference>
<feature type="region of interest" description="Disordered" evidence="4">
    <location>
        <begin position="1"/>
        <end position="36"/>
    </location>
</feature>
<accession>A0A4R4XBF9</accession>
<protein>
    <submittedName>
        <fullName evidence="6">ABC transporter ATP-binding protein</fullName>
    </submittedName>
</protein>
<keyword evidence="3 6" id="KW-0067">ATP-binding</keyword>
<dbReference type="GO" id="GO:0016887">
    <property type="term" value="F:ATP hydrolysis activity"/>
    <property type="evidence" value="ECO:0007669"/>
    <property type="project" value="InterPro"/>
</dbReference>
<dbReference type="SMART" id="SM00382">
    <property type="entry name" value="AAA"/>
    <property type="match status" value="1"/>
</dbReference>
<dbReference type="InterPro" id="IPR003439">
    <property type="entry name" value="ABC_transporter-like_ATP-bd"/>
</dbReference>